<comment type="similarity">
    <text evidence="4">Belongs to the GPI family.</text>
</comment>
<dbReference type="EMBL" id="MBFR01000143">
    <property type="protein sequence ID" value="PVU92970.1"/>
    <property type="molecule type" value="Genomic_DNA"/>
</dbReference>
<evidence type="ECO:0000256" key="2">
    <source>
        <dbReference type="ARBA" id="ARBA00023152"/>
    </source>
</evidence>
<dbReference type="InterPro" id="IPR046348">
    <property type="entry name" value="SIS_dom_sf"/>
</dbReference>
<dbReference type="GO" id="GO:0048029">
    <property type="term" value="F:monosaccharide binding"/>
    <property type="evidence" value="ECO:0007669"/>
    <property type="project" value="TreeGrafter"/>
</dbReference>
<dbReference type="CDD" id="cd05016">
    <property type="entry name" value="SIS_PGI_2"/>
    <property type="match status" value="1"/>
</dbReference>
<dbReference type="EC" id="5.3.1.9" evidence="4"/>
<keyword evidence="1 4" id="KW-0312">Gluconeogenesis</keyword>
<gene>
    <name evidence="5" type="ORF">BB561_003516</name>
</gene>
<comment type="caution">
    <text evidence="5">The sequence shown here is derived from an EMBL/GenBank/DDBJ whole genome shotgun (WGS) entry which is preliminary data.</text>
</comment>
<name>A0A2T9YKV6_9FUNG</name>
<dbReference type="InterPro" id="IPR001672">
    <property type="entry name" value="G6P_Isomerase"/>
</dbReference>
<evidence type="ECO:0000313" key="5">
    <source>
        <dbReference type="EMBL" id="PVU92970.1"/>
    </source>
</evidence>
<dbReference type="GO" id="GO:0004347">
    <property type="term" value="F:glucose-6-phosphate isomerase activity"/>
    <property type="evidence" value="ECO:0007669"/>
    <property type="project" value="UniProtKB-EC"/>
</dbReference>
<keyword evidence="3 4" id="KW-0413">Isomerase</keyword>
<sequence>MDDYTELPSYKKLASHYKNTAKNIDLCKEFSKDSERQANFCRKGTFVTTSGKVAKIIFDFSKNLIYKETFSLLLEFAQEARLLEHIEFFFSGTFDKNTKHTESNEKKKNQDDFKYENKLNISTICEKMKNISEDIRNQERKSIFGSDFSSIVVIGIKSSNLKHDIVSKAFSNIGSNIMMYFASDTEGSRIEDILQKIDFKSTLFIISCKNFTDKKTNLSAEAAKKYILSKIDEYNYDLVPDDFISFDSYMKSNFMAISKNKDLVIDFGISESNRFEFCDWINAGVCSFWAEMILPMSIYMGFPKYNMFLEGCYSMDIHFRYTPIEDNLPVIMALLDFWYENFFGAKTFPILPYDQCLTTFATYFQRSDKVSNKNNSISSGFDLEYQLGPSIWSGDDGKLRYMLYQLIYQENKVIPCDLIALVKYPKLALNSFYNKLSLSNFIALSEALMKGSASDINPFSLGILVALYEHRKSIRDLLGNINTLSCKDIKLVNYFAKNILTELNDKIKVYSHDKSTNELINFYKNNL</sequence>
<dbReference type="Gene3D" id="3.40.50.10490">
    <property type="entry name" value="Glucose-6-phosphate isomerase like protein, domain 1"/>
    <property type="match status" value="2"/>
</dbReference>
<dbReference type="AlphaFoldDB" id="A0A2T9YKV6"/>
<dbReference type="PANTHER" id="PTHR11469:SF1">
    <property type="entry name" value="GLUCOSE-6-PHOSPHATE ISOMERASE"/>
    <property type="match status" value="1"/>
</dbReference>
<dbReference type="STRING" id="133385.A0A2T9YKV6"/>
<dbReference type="Gene3D" id="1.10.1390.10">
    <property type="match status" value="1"/>
</dbReference>
<dbReference type="SUPFAM" id="SSF53697">
    <property type="entry name" value="SIS domain"/>
    <property type="match status" value="1"/>
</dbReference>
<dbReference type="UniPathway" id="UPA00109">
    <property type="reaction ID" value="UER00181"/>
</dbReference>
<dbReference type="PROSITE" id="PS51463">
    <property type="entry name" value="P_GLUCOSE_ISOMERASE_3"/>
    <property type="match status" value="1"/>
</dbReference>
<comment type="pathway">
    <text evidence="4">Carbohydrate degradation; glycolysis; D-glyceraldehyde 3-phosphate and glycerone phosphate from D-glucose: step 2/4.</text>
</comment>
<dbReference type="PANTHER" id="PTHR11469">
    <property type="entry name" value="GLUCOSE-6-PHOSPHATE ISOMERASE"/>
    <property type="match status" value="1"/>
</dbReference>
<dbReference type="PRINTS" id="PR00662">
    <property type="entry name" value="G6PISOMERASE"/>
</dbReference>
<dbReference type="GO" id="GO:0005829">
    <property type="term" value="C:cytosol"/>
    <property type="evidence" value="ECO:0007669"/>
    <property type="project" value="TreeGrafter"/>
</dbReference>
<dbReference type="InterPro" id="IPR035482">
    <property type="entry name" value="SIS_PGI_2"/>
</dbReference>
<accession>A0A2T9YKV6</accession>
<keyword evidence="6" id="KW-1185">Reference proteome</keyword>
<protein>
    <recommendedName>
        <fullName evidence="4">Glucose-6-phosphate isomerase</fullName>
        <ecNumber evidence="4">5.3.1.9</ecNumber>
    </recommendedName>
</protein>
<dbReference type="Pfam" id="PF00342">
    <property type="entry name" value="PGI"/>
    <property type="match status" value="2"/>
</dbReference>
<evidence type="ECO:0000256" key="1">
    <source>
        <dbReference type="ARBA" id="ARBA00022432"/>
    </source>
</evidence>
<reference evidence="5 6" key="1">
    <citation type="journal article" date="2018" name="MBio">
        <title>Comparative Genomics Reveals the Core Gene Toolbox for the Fungus-Insect Symbiosis.</title>
        <authorList>
            <person name="Wang Y."/>
            <person name="Stata M."/>
            <person name="Wang W."/>
            <person name="Stajich J.E."/>
            <person name="White M.M."/>
            <person name="Moncalvo J.M."/>
        </authorList>
    </citation>
    <scope>NUCLEOTIDE SEQUENCE [LARGE SCALE GENOMIC DNA]</scope>
    <source>
        <strain evidence="5 6">SWE-8-4</strain>
    </source>
</reference>
<dbReference type="OrthoDB" id="5831190at2759"/>
<dbReference type="GO" id="GO:0006096">
    <property type="term" value="P:glycolytic process"/>
    <property type="evidence" value="ECO:0007669"/>
    <property type="project" value="UniProtKB-UniPathway"/>
</dbReference>
<organism evidence="5 6">
    <name type="scientific">Smittium simulii</name>
    <dbReference type="NCBI Taxonomy" id="133385"/>
    <lineage>
        <taxon>Eukaryota</taxon>
        <taxon>Fungi</taxon>
        <taxon>Fungi incertae sedis</taxon>
        <taxon>Zoopagomycota</taxon>
        <taxon>Kickxellomycotina</taxon>
        <taxon>Harpellomycetes</taxon>
        <taxon>Harpellales</taxon>
        <taxon>Legeriomycetaceae</taxon>
        <taxon>Smittium</taxon>
    </lineage>
</organism>
<proteinExistence type="inferred from homology"/>
<keyword evidence="2 4" id="KW-0324">Glycolysis</keyword>
<evidence type="ECO:0000313" key="6">
    <source>
        <dbReference type="Proteomes" id="UP000245383"/>
    </source>
</evidence>
<evidence type="ECO:0000256" key="4">
    <source>
        <dbReference type="RuleBase" id="RU000612"/>
    </source>
</evidence>
<dbReference type="Proteomes" id="UP000245383">
    <property type="component" value="Unassembled WGS sequence"/>
</dbReference>
<dbReference type="GO" id="GO:0006094">
    <property type="term" value="P:gluconeogenesis"/>
    <property type="evidence" value="ECO:0007669"/>
    <property type="project" value="UniProtKB-KW"/>
</dbReference>
<dbReference type="InterPro" id="IPR023096">
    <property type="entry name" value="G6P_Isomerase_C"/>
</dbReference>
<comment type="catalytic activity">
    <reaction evidence="4">
        <text>alpha-D-glucose 6-phosphate = beta-D-fructose 6-phosphate</text>
        <dbReference type="Rhea" id="RHEA:11816"/>
        <dbReference type="ChEBI" id="CHEBI:57634"/>
        <dbReference type="ChEBI" id="CHEBI:58225"/>
        <dbReference type="EC" id="5.3.1.9"/>
    </reaction>
</comment>
<evidence type="ECO:0000256" key="3">
    <source>
        <dbReference type="ARBA" id="ARBA00023235"/>
    </source>
</evidence>
<dbReference type="GO" id="GO:0097367">
    <property type="term" value="F:carbohydrate derivative binding"/>
    <property type="evidence" value="ECO:0007669"/>
    <property type="project" value="InterPro"/>
</dbReference>
<dbReference type="GO" id="GO:0051156">
    <property type="term" value="P:glucose 6-phosphate metabolic process"/>
    <property type="evidence" value="ECO:0007669"/>
    <property type="project" value="TreeGrafter"/>
</dbReference>